<proteinExistence type="predicted"/>
<dbReference type="HOGENOM" id="CLU_669012_0_0_1"/>
<dbReference type="SUPFAM" id="SSF56399">
    <property type="entry name" value="ADP-ribosylation"/>
    <property type="match status" value="1"/>
</dbReference>
<feature type="region of interest" description="Disordered" evidence="1">
    <location>
        <begin position="22"/>
        <end position="45"/>
    </location>
</feature>
<organism evidence="2 3">
    <name type="scientific">Botryobasidium botryosum (strain FD-172 SS1)</name>
    <dbReference type="NCBI Taxonomy" id="930990"/>
    <lineage>
        <taxon>Eukaryota</taxon>
        <taxon>Fungi</taxon>
        <taxon>Dikarya</taxon>
        <taxon>Basidiomycota</taxon>
        <taxon>Agaricomycotina</taxon>
        <taxon>Agaricomycetes</taxon>
        <taxon>Cantharellales</taxon>
        <taxon>Botryobasidiaceae</taxon>
        <taxon>Botryobasidium</taxon>
    </lineage>
</organism>
<protein>
    <submittedName>
        <fullName evidence="2">Uncharacterized protein</fullName>
    </submittedName>
</protein>
<dbReference type="PANTHER" id="PTHR31681">
    <property type="entry name" value="C2H2-LIKE ZINC FINGER PROTEIN"/>
    <property type="match status" value="1"/>
</dbReference>
<dbReference type="InParanoid" id="A0A067MJS2"/>
<gene>
    <name evidence="2" type="ORF">BOTBODRAFT_34750</name>
</gene>
<evidence type="ECO:0000256" key="1">
    <source>
        <dbReference type="SAM" id="MobiDB-lite"/>
    </source>
</evidence>
<dbReference type="Gene3D" id="3.90.228.10">
    <property type="match status" value="1"/>
</dbReference>
<reference evidence="3" key="1">
    <citation type="journal article" date="2014" name="Proc. Natl. Acad. Sci. U.S.A.">
        <title>Extensive sampling of basidiomycete genomes demonstrates inadequacy of the white-rot/brown-rot paradigm for wood decay fungi.</title>
        <authorList>
            <person name="Riley R."/>
            <person name="Salamov A.A."/>
            <person name="Brown D.W."/>
            <person name="Nagy L.G."/>
            <person name="Floudas D."/>
            <person name="Held B.W."/>
            <person name="Levasseur A."/>
            <person name="Lombard V."/>
            <person name="Morin E."/>
            <person name="Otillar R."/>
            <person name="Lindquist E.A."/>
            <person name="Sun H."/>
            <person name="LaButti K.M."/>
            <person name="Schmutz J."/>
            <person name="Jabbour D."/>
            <person name="Luo H."/>
            <person name="Baker S.E."/>
            <person name="Pisabarro A.G."/>
            <person name="Walton J.D."/>
            <person name="Blanchette R.A."/>
            <person name="Henrissat B."/>
            <person name="Martin F."/>
            <person name="Cullen D."/>
            <person name="Hibbett D.S."/>
            <person name="Grigoriev I.V."/>
        </authorList>
    </citation>
    <scope>NUCLEOTIDE SEQUENCE [LARGE SCALE GENOMIC DNA]</scope>
    <source>
        <strain evidence="3">FD-172 SS1</strain>
    </source>
</reference>
<evidence type="ECO:0000313" key="2">
    <source>
        <dbReference type="EMBL" id="KDQ12132.1"/>
    </source>
</evidence>
<dbReference type="PANTHER" id="PTHR31681:SF3">
    <property type="entry name" value="OS04G0690100 PROTEIN"/>
    <property type="match status" value="1"/>
</dbReference>
<dbReference type="AlphaFoldDB" id="A0A067MJS2"/>
<dbReference type="EMBL" id="KL198052">
    <property type="protein sequence ID" value="KDQ12132.1"/>
    <property type="molecule type" value="Genomic_DNA"/>
</dbReference>
<dbReference type="Proteomes" id="UP000027195">
    <property type="component" value="Unassembled WGS sequence"/>
</dbReference>
<evidence type="ECO:0000313" key="3">
    <source>
        <dbReference type="Proteomes" id="UP000027195"/>
    </source>
</evidence>
<accession>A0A067MJS2</accession>
<keyword evidence="3" id="KW-1185">Reference proteome</keyword>
<dbReference type="OrthoDB" id="9514740at2759"/>
<sequence length="394" mass="42501">MEYDRSEENAISIDSDYYYTASELDESIPSTDSSDGETTRGPDRPKAIILIQAQLTEMPERARTPMCVVCGVRPRYKSGIKSYPTCGLSCAGKLERGGDGRGDGGGPNLEGGNSDNLCVVCHKRPKYSKGGKSYPQCGRTCRDKARAAQSRPRDINGGGSGGNGSLAISGNNKSCLMCWKAPARETSHFCGSNCANAADHRAPLLLEAPRGHFVFQQVANYFKNSWGDAGTPAPDVKKVYKIVQAPTYSAMHKNYRSRVGNELRRWHGAVRACTIGNGGNTTPCTLRGCSLCHILRSTFNAAKYPDGMIHTSSTTNKSDNYSKNLNQYPSKAMFLTKLAAGKSAKLPRSQLPAQRIPAGHDSVQLIGSRSNSLIDDLAVDNGEAVQPSYLVIYG</sequence>
<name>A0A067MJS2_BOTB1</name>